<dbReference type="AlphaFoldDB" id="A0A183B9E1"/>
<accession>A0A183B9E1</accession>
<proteinExistence type="predicted"/>
<organism evidence="4">
    <name type="scientific">Echinostoma caproni</name>
    <dbReference type="NCBI Taxonomy" id="27848"/>
    <lineage>
        <taxon>Eukaryota</taxon>
        <taxon>Metazoa</taxon>
        <taxon>Spiralia</taxon>
        <taxon>Lophotrochozoa</taxon>
        <taxon>Platyhelminthes</taxon>
        <taxon>Trematoda</taxon>
        <taxon>Digenea</taxon>
        <taxon>Plagiorchiida</taxon>
        <taxon>Echinostomata</taxon>
        <taxon>Echinostomatoidea</taxon>
        <taxon>Echinostomatidae</taxon>
        <taxon>Echinostoma</taxon>
    </lineage>
</organism>
<evidence type="ECO:0000256" key="1">
    <source>
        <dbReference type="SAM" id="MobiDB-lite"/>
    </source>
</evidence>
<dbReference type="EMBL" id="UZAN01061881">
    <property type="protein sequence ID" value="VDP93097.1"/>
    <property type="molecule type" value="Genomic_DNA"/>
</dbReference>
<feature type="region of interest" description="Disordered" evidence="1">
    <location>
        <begin position="84"/>
        <end position="159"/>
    </location>
</feature>
<dbReference type="WBParaSite" id="ECPE_0001586601-mRNA-1">
    <property type="protein sequence ID" value="ECPE_0001586601-mRNA-1"/>
    <property type="gene ID" value="ECPE_0001586601"/>
</dbReference>
<sequence>MPSGYLYRIPVCIIRPLALTLSVYTFQKTDTVIFAIRVACMDLHDSTFQITSPMEQPNLEPSTPLTFRLTKCQLLLTAPNVPDSVLAKSNANSNSTVGGKSSESISVPEPLPIGSEDAPVALTNGTSTARPSELKKPRNSMVGIPINPSNSEIVSHPTR</sequence>
<keyword evidence="3" id="KW-1185">Reference proteome</keyword>
<dbReference type="Proteomes" id="UP000272942">
    <property type="component" value="Unassembled WGS sequence"/>
</dbReference>
<gene>
    <name evidence="2" type="ORF">ECPE_LOCUS15825</name>
</gene>
<protein>
    <submittedName>
        <fullName evidence="2 4">Uncharacterized protein</fullName>
    </submittedName>
</protein>
<name>A0A183B9E1_9TREM</name>
<reference evidence="4" key="1">
    <citation type="submission" date="2016-06" db="UniProtKB">
        <authorList>
            <consortium name="WormBaseParasite"/>
        </authorList>
    </citation>
    <scope>IDENTIFICATION</scope>
</reference>
<evidence type="ECO:0000313" key="3">
    <source>
        <dbReference type="Proteomes" id="UP000272942"/>
    </source>
</evidence>
<reference evidence="2 3" key="2">
    <citation type="submission" date="2018-11" db="EMBL/GenBank/DDBJ databases">
        <authorList>
            <consortium name="Pathogen Informatics"/>
        </authorList>
    </citation>
    <scope>NUCLEOTIDE SEQUENCE [LARGE SCALE GENOMIC DNA]</scope>
    <source>
        <strain evidence="2 3">Egypt</strain>
    </source>
</reference>
<feature type="compositionally biased region" description="Polar residues" evidence="1">
    <location>
        <begin position="87"/>
        <end position="105"/>
    </location>
</feature>
<evidence type="ECO:0000313" key="2">
    <source>
        <dbReference type="EMBL" id="VDP93097.1"/>
    </source>
</evidence>
<evidence type="ECO:0000313" key="4">
    <source>
        <dbReference type="WBParaSite" id="ECPE_0001586601-mRNA-1"/>
    </source>
</evidence>